<name>A0A1I6W946_9GAMM</name>
<evidence type="ECO:0000313" key="3">
    <source>
        <dbReference type="Proteomes" id="UP000182827"/>
    </source>
</evidence>
<dbReference type="RefSeq" id="WP_074947741.1">
    <property type="nucleotide sequence ID" value="NZ_FOZU01000048.1"/>
</dbReference>
<feature type="transmembrane region" description="Helical" evidence="1">
    <location>
        <begin position="5"/>
        <end position="22"/>
    </location>
</feature>
<dbReference type="Proteomes" id="UP000182827">
    <property type="component" value="Unassembled WGS sequence"/>
</dbReference>
<feature type="transmembrane region" description="Helical" evidence="1">
    <location>
        <begin position="42"/>
        <end position="60"/>
    </location>
</feature>
<dbReference type="EMBL" id="FOZU01000048">
    <property type="protein sequence ID" value="SFT22528.1"/>
    <property type="molecule type" value="Genomic_DNA"/>
</dbReference>
<keyword evidence="1" id="KW-1133">Transmembrane helix</keyword>
<feature type="transmembrane region" description="Helical" evidence="1">
    <location>
        <begin position="80"/>
        <end position="99"/>
    </location>
</feature>
<protein>
    <submittedName>
        <fullName evidence="2">Uncharacterized protein</fullName>
    </submittedName>
</protein>
<keyword evidence="1" id="KW-0472">Membrane</keyword>
<evidence type="ECO:0000256" key="1">
    <source>
        <dbReference type="SAM" id="Phobius"/>
    </source>
</evidence>
<reference evidence="3" key="1">
    <citation type="submission" date="2016-10" db="EMBL/GenBank/DDBJ databases">
        <authorList>
            <person name="Varghese N."/>
            <person name="Submissions S."/>
        </authorList>
    </citation>
    <scope>NUCLEOTIDE SEQUENCE [LARGE SCALE GENOMIC DNA]</scope>
    <source>
        <strain evidence="3">ANC 5076</strain>
    </source>
</reference>
<dbReference type="AlphaFoldDB" id="A0A1I6W946"/>
<evidence type="ECO:0000313" key="2">
    <source>
        <dbReference type="EMBL" id="SFT22528.1"/>
    </source>
</evidence>
<sequence length="114" mass="12884">MKKTVAEVVIYTLPIGIGLIFAKASKIAYAEICNWFGWQESYFVSFVLTIIYVGFMGYAFSLVIDELKKPKNLETIQKPLNLGIAILFSLSVFGVQAFVDMPESPQNCEKYQKE</sequence>
<gene>
    <name evidence="2" type="ORF">SAMN05444586_10483</name>
</gene>
<keyword evidence="1" id="KW-0812">Transmembrane</keyword>
<organism evidence="2 3">
    <name type="scientific">Acinetobacter bohemicus</name>
    <dbReference type="NCBI Taxonomy" id="1435036"/>
    <lineage>
        <taxon>Bacteria</taxon>
        <taxon>Pseudomonadati</taxon>
        <taxon>Pseudomonadota</taxon>
        <taxon>Gammaproteobacteria</taxon>
        <taxon>Moraxellales</taxon>
        <taxon>Moraxellaceae</taxon>
        <taxon>Acinetobacter</taxon>
    </lineage>
</organism>
<proteinExistence type="predicted"/>
<keyword evidence="3" id="KW-1185">Reference proteome</keyword>
<accession>A0A1I6W946</accession>